<keyword evidence="3" id="KW-1185">Reference proteome</keyword>
<feature type="compositionally biased region" description="Basic and acidic residues" evidence="1">
    <location>
        <begin position="1"/>
        <end position="31"/>
    </location>
</feature>
<proteinExistence type="predicted"/>
<sequence>MSHGPGEENPRLDEEVREAERRLGDDAKPSDDAQTDDAQTDDARVPDDARSEQDPGT</sequence>
<comment type="caution">
    <text evidence="2">The sequence shown here is derived from an EMBL/GenBank/DDBJ whole genome shotgun (WGS) entry which is preliminary data.</text>
</comment>
<dbReference type="EMBL" id="JACCHK010000001">
    <property type="protein sequence ID" value="NYH46034.1"/>
    <property type="molecule type" value="Genomic_DNA"/>
</dbReference>
<evidence type="ECO:0000256" key="1">
    <source>
        <dbReference type="SAM" id="MobiDB-lite"/>
    </source>
</evidence>
<dbReference type="Proteomes" id="UP000523545">
    <property type="component" value="Unassembled WGS sequence"/>
</dbReference>
<gene>
    <name evidence="2" type="ORF">HNR22_005761</name>
</gene>
<organism evidence="2 3">
    <name type="scientific">Micromonospora jinlongensis</name>
    <dbReference type="NCBI Taxonomy" id="1287877"/>
    <lineage>
        <taxon>Bacteria</taxon>
        <taxon>Bacillati</taxon>
        <taxon>Actinomycetota</taxon>
        <taxon>Actinomycetes</taxon>
        <taxon>Micromonosporales</taxon>
        <taxon>Micromonosporaceae</taxon>
        <taxon>Micromonospora</taxon>
    </lineage>
</organism>
<evidence type="ECO:0000313" key="3">
    <source>
        <dbReference type="Proteomes" id="UP000523545"/>
    </source>
</evidence>
<feature type="compositionally biased region" description="Basic and acidic residues" evidence="1">
    <location>
        <begin position="41"/>
        <end position="57"/>
    </location>
</feature>
<accession>A0A7Z0BI66</accession>
<protein>
    <submittedName>
        <fullName evidence="2">Uncharacterized protein</fullName>
    </submittedName>
</protein>
<dbReference type="AlphaFoldDB" id="A0A7Z0BI66"/>
<name>A0A7Z0BI66_9ACTN</name>
<feature type="region of interest" description="Disordered" evidence="1">
    <location>
        <begin position="1"/>
        <end position="57"/>
    </location>
</feature>
<dbReference type="RefSeq" id="WP_179783005.1">
    <property type="nucleotide sequence ID" value="NZ_JACCHK010000001.1"/>
</dbReference>
<reference evidence="2 3" key="1">
    <citation type="submission" date="2020-07" db="EMBL/GenBank/DDBJ databases">
        <title>Sequencing the genomes of 1000 actinobacteria strains.</title>
        <authorList>
            <person name="Klenk H.-P."/>
        </authorList>
    </citation>
    <scope>NUCLEOTIDE SEQUENCE [LARGE SCALE GENOMIC DNA]</scope>
    <source>
        <strain evidence="2 3">DSM 45876</strain>
    </source>
</reference>
<evidence type="ECO:0000313" key="2">
    <source>
        <dbReference type="EMBL" id="NYH46034.1"/>
    </source>
</evidence>